<dbReference type="GO" id="GO:0016020">
    <property type="term" value="C:membrane"/>
    <property type="evidence" value="ECO:0007669"/>
    <property type="project" value="UniProtKB-SubCell"/>
</dbReference>
<comment type="caution">
    <text evidence="7">The sequence shown here is derived from an EMBL/GenBank/DDBJ whole genome shotgun (WGS) entry which is preliminary data.</text>
</comment>
<feature type="transmembrane region" description="Helical" evidence="6">
    <location>
        <begin position="80"/>
        <end position="102"/>
    </location>
</feature>
<gene>
    <name evidence="7" type="ORF">GH714_026721</name>
</gene>
<dbReference type="InterPro" id="IPR044739">
    <property type="entry name" value="NRT1/PTR"/>
</dbReference>
<evidence type="ECO:0000256" key="5">
    <source>
        <dbReference type="ARBA" id="ARBA00023136"/>
    </source>
</evidence>
<keyword evidence="4 6" id="KW-1133">Transmembrane helix</keyword>
<comment type="subcellular location">
    <subcellularLocation>
        <location evidence="1">Membrane</location>
        <topology evidence="1">Multi-pass membrane protein</topology>
    </subcellularLocation>
</comment>
<feature type="transmembrane region" description="Helical" evidence="6">
    <location>
        <begin position="545"/>
        <end position="570"/>
    </location>
</feature>
<dbReference type="CDD" id="cd17417">
    <property type="entry name" value="MFS_NPF5"/>
    <property type="match status" value="1"/>
</dbReference>
<protein>
    <submittedName>
        <fullName evidence="7">Uncharacterized protein</fullName>
    </submittedName>
</protein>
<feature type="transmembrane region" description="Helical" evidence="6">
    <location>
        <begin position="457"/>
        <end position="479"/>
    </location>
</feature>
<dbReference type="PANTHER" id="PTHR11654">
    <property type="entry name" value="OLIGOPEPTIDE TRANSPORTER-RELATED"/>
    <property type="match status" value="1"/>
</dbReference>
<name>A0A6A6KVN3_HEVBR</name>
<comment type="similarity">
    <text evidence="2">Belongs to the major facilitator superfamily. Proton-dependent oligopeptide transporter (POT/PTR) (TC 2.A.17) family.</text>
</comment>
<evidence type="ECO:0000256" key="3">
    <source>
        <dbReference type="ARBA" id="ARBA00022692"/>
    </source>
</evidence>
<dbReference type="InterPro" id="IPR000109">
    <property type="entry name" value="POT_fam"/>
</dbReference>
<dbReference type="InterPro" id="IPR036259">
    <property type="entry name" value="MFS_trans_sf"/>
</dbReference>
<evidence type="ECO:0000256" key="2">
    <source>
        <dbReference type="ARBA" id="ARBA00005982"/>
    </source>
</evidence>
<keyword evidence="5 6" id="KW-0472">Membrane</keyword>
<keyword evidence="3 6" id="KW-0812">Transmembrane</keyword>
<feature type="transmembrane region" description="Helical" evidence="6">
    <location>
        <begin position="108"/>
        <end position="128"/>
    </location>
</feature>
<evidence type="ECO:0000313" key="8">
    <source>
        <dbReference type="Proteomes" id="UP000467840"/>
    </source>
</evidence>
<feature type="transmembrane region" description="Helical" evidence="6">
    <location>
        <begin position="196"/>
        <end position="217"/>
    </location>
</feature>
<evidence type="ECO:0000256" key="1">
    <source>
        <dbReference type="ARBA" id="ARBA00004141"/>
    </source>
</evidence>
<keyword evidence="8" id="KW-1185">Reference proteome</keyword>
<dbReference type="SUPFAM" id="SSF103473">
    <property type="entry name" value="MFS general substrate transporter"/>
    <property type="match status" value="1"/>
</dbReference>
<feature type="transmembrane region" description="Helical" evidence="6">
    <location>
        <begin position="417"/>
        <end position="437"/>
    </location>
</feature>
<evidence type="ECO:0000256" key="4">
    <source>
        <dbReference type="ARBA" id="ARBA00022989"/>
    </source>
</evidence>
<evidence type="ECO:0000256" key="6">
    <source>
        <dbReference type="SAM" id="Phobius"/>
    </source>
</evidence>
<feature type="transmembrane region" description="Helical" evidence="6">
    <location>
        <begin position="223"/>
        <end position="243"/>
    </location>
</feature>
<sequence length="586" mass="65926">MENLEERRSADGREDYAKDGTVDLKGRPVLRSKTGRWRACYFMIGYEIFERMAYYGIESNLVVYLTKKLHEGTVTSSKHAINWVGTACMLPILGACIADAYLGRFWTFLIASAIYLMGMILLTLAVSVPSLRPPSCGPSIEDCAQKASALQKGIFYAALYIIAAGTGGTKPNISTMGADQFDDFDPKERTQKLSFFNWWMFSIFFGTLFCNAFLVYIQDKVGWALGYALPTVGLAVSIAVFLVGTPFYRHKLPAGSPFTRILQVLVAALRKQNVYLPNDPKELHELGQEEYSSSSGKFRINHTSSLRFLDKAAVKNESSSPWMLCSITQVEQTKQMIKMLPVFFITFIPSTLNAQVYTLFIKQGTTLDRRIGPHFEIPPSSLTAFVAIFMLISLVIYERYFVPAVRQYTKNPRGISLLQRMGIGFVLHVIIMITAFLAERRRLIVAREHNINKKDDIVPLSVFILVPQFALMGVANTFVEVAKLEFFYDQAPEGMKSLGTSYSTSSLGIGNFLSNALLKTVDDITKKHGHEGWILDNLNISHLDYYYAFLAVLMFLNFLIFLVVATFFVYKIDVDSIRDSQEATEA</sequence>
<dbReference type="GO" id="GO:0071916">
    <property type="term" value="F:dipeptide transmembrane transporter activity"/>
    <property type="evidence" value="ECO:0007669"/>
    <property type="project" value="InterPro"/>
</dbReference>
<reference evidence="7 8" key="1">
    <citation type="journal article" date="2020" name="Mol. Plant">
        <title>The Chromosome-Based Rubber Tree Genome Provides New Insights into Spurge Genome Evolution and Rubber Biosynthesis.</title>
        <authorList>
            <person name="Liu J."/>
            <person name="Shi C."/>
            <person name="Shi C.C."/>
            <person name="Li W."/>
            <person name="Zhang Q.J."/>
            <person name="Zhang Y."/>
            <person name="Li K."/>
            <person name="Lu H.F."/>
            <person name="Shi C."/>
            <person name="Zhu S.T."/>
            <person name="Xiao Z.Y."/>
            <person name="Nan H."/>
            <person name="Yue Y."/>
            <person name="Zhu X.G."/>
            <person name="Wu Y."/>
            <person name="Hong X.N."/>
            <person name="Fan G.Y."/>
            <person name="Tong Y."/>
            <person name="Zhang D."/>
            <person name="Mao C.L."/>
            <person name="Liu Y.L."/>
            <person name="Hao S.J."/>
            <person name="Liu W.Q."/>
            <person name="Lv M.Q."/>
            <person name="Zhang H.B."/>
            <person name="Liu Y."/>
            <person name="Hu-Tang G.R."/>
            <person name="Wang J.P."/>
            <person name="Wang J.H."/>
            <person name="Sun Y.H."/>
            <person name="Ni S.B."/>
            <person name="Chen W.B."/>
            <person name="Zhang X.C."/>
            <person name="Jiao Y.N."/>
            <person name="Eichler E.E."/>
            <person name="Li G.H."/>
            <person name="Liu X."/>
            <person name="Gao L.Z."/>
        </authorList>
    </citation>
    <scope>NUCLEOTIDE SEQUENCE [LARGE SCALE GENOMIC DNA]</scope>
    <source>
        <strain evidence="8">cv. GT1</strain>
        <tissue evidence="7">Leaf</tissue>
    </source>
</reference>
<dbReference type="AlphaFoldDB" id="A0A6A6KVN3"/>
<dbReference type="EMBL" id="JAAGAX010000014">
    <property type="protein sequence ID" value="KAF2292687.1"/>
    <property type="molecule type" value="Genomic_DNA"/>
</dbReference>
<accession>A0A6A6KVN3</accession>
<dbReference type="Gene3D" id="1.20.1250.20">
    <property type="entry name" value="MFS general substrate transporter like domains"/>
    <property type="match status" value="1"/>
</dbReference>
<feature type="transmembrane region" description="Helical" evidence="6">
    <location>
        <begin position="377"/>
        <end position="397"/>
    </location>
</feature>
<dbReference type="GO" id="GO:0042937">
    <property type="term" value="F:tripeptide transmembrane transporter activity"/>
    <property type="evidence" value="ECO:0007669"/>
    <property type="project" value="InterPro"/>
</dbReference>
<proteinExistence type="inferred from homology"/>
<organism evidence="7 8">
    <name type="scientific">Hevea brasiliensis</name>
    <name type="common">Para rubber tree</name>
    <name type="synonym">Siphonia brasiliensis</name>
    <dbReference type="NCBI Taxonomy" id="3981"/>
    <lineage>
        <taxon>Eukaryota</taxon>
        <taxon>Viridiplantae</taxon>
        <taxon>Streptophyta</taxon>
        <taxon>Embryophyta</taxon>
        <taxon>Tracheophyta</taxon>
        <taxon>Spermatophyta</taxon>
        <taxon>Magnoliopsida</taxon>
        <taxon>eudicotyledons</taxon>
        <taxon>Gunneridae</taxon>
        <taxon>Pentapetalae</taxon>
        <taxon>rosids</taxon>
        <taxon>fabids</taxon>
        <taxon>Malpighiales</taxon>
        <taxon>Euphorbiaceae</taxon>
        <taxon>Crotonoideae</taxon>
        <taxon>Micrandreae</taxon>
        <taxon>Hevea</taxon>
    </lineage>
</organism>
<dbReference type="Pfam" id="PF00854">
    <property type="entry name" value="PTR2"/>
    <property type="match status" value="1"/>
</dbReference>
<dbReference type="Proteomes" id="UP000467840">
    <property type="component" value="Chromosome 13"/>
</dbReference>
<evidence type="ECO:0000313" key="7">
    <source>
        <dbReference type="EMBL" id="KAF2292687.1"/>
    </source>
</evidence>